<dbReference type="Pfam" id="PF06585">
    <property type="entry name" value="JHBP"/>
    <property type="match status" value="1"/>
</dbReference>
<proteinExistence type="inferred from homology"/>
<evidence type="ECO:0000256" key="2">
    <source>
        <dbReference type="ARBA" id="ARBA00023108"/>
    </source>
</evidence>
<name>A0A8S4R141_9NEOP</name>
<dbReference type="EMBL" id="CAKXAJ010024682">
    <property type="protein sequence ID" value="CAH2229105.1"/>
    <property type="molecule type" value="Genomic_DNA"/>
</dbReference>
<reference evidence="4" key="1">
    <citation type="submission" date="2022-03" db="EMBL/GenBank/DDBJ databases">
        <authorList>
            <person name="Lindestad O."/>
        </authorList>
    </citation>
    <scope>NUCLEOTIDE SEQUENCE</scope>
</reference>
<evidence type="ECO:0000256" key="1">
    <source>
        <dbReference type="ARBA" id="ARBA00022729"/>
    </source>
</evidence>
<evidence type="ECO:0000313" key="5">
    <source>
        <dbReference type="Proteomes" id="UP000838756"/>
    </source>
</evidence>
<dbReference type="Gene3D" id="3.15.10.30">
    <property type="entry name" value="Haemolymph juvenile hormone binding protein"/>
    <property type="match status" value="1"/>
</dbReference>
<keyword evidence="5" id="KW-1185">Reference proteome</keyword>
<dbReference type="GO" id="GO:0005615">
    <property type="term" value="C:extracellular space"/>
    <property type="evidence" value="ECO:0007669"/>
    <property type="project" value="TreeGrafter"/>
</dbReference>
<dbReference type="FunFam" id="3.15.10.30:FF:000001">
    <property type="entry name" value="Takeout-like protein 1"/>
    <property type="match status" value="1"/>
</dbReference>
<dbReference type="InterPro" id="IPR010562">
    <property type="entry name" value="Haemolymph_juvenile_hormone-bd"/>
</dbReference>
<keyword evidence="2" id="KW-0090">Biological rhythms</keyword>
<dbReference type="PANTHER" id="PTHR11008:SF32">
    <property type="entry name" value="CIRCADIAN CLOCK-CONTROLLED PROTEIN DAYWAKE-RELATED"/>
    <property type="match status" value="1"/>
</dbReference>
<dbReference type="Proteomes" id="UP000838756">
    <property type="component" value="Unassembled WGS sequence"/>
</dbReference>
<evidence type="ECO:0000256" key="3">
    <source>
        <dbReference type="ARBA" id="ARBA00060902"/>
    </source>
</evidence>
<dbReference type="InterPro" id="IPR038606">
    <property type="entry name" value="To_sf"/>
</dbReference>
<organism evidence="4 5">
    <name type="scientific">Pararge aegeria aegeria</name>
    <dbReference type="NCBI Taxonomy" id="348720"/>
    <lineage>
        <taxon>Eukaryota</taxon>
        <taxon>Metazoa</taxon>
        <taxon>Ecdysozoa</taxon>
        <taxon>Arthropoda</taxon>
        <taxon>Hexapoda</taxon>
        <taxon>Insecta</taxon>
        <taxon>Pterygota</taxon>
        <taxon>Neoptera</taxon>
        <taxon>Endopterygota</taxon>
        <taxon>Lepidoptera</taxon>
        <taxon>Glossata</taxon>
        <taxon>Ditrysia</taxon>
        <taxon>Papilionoidea</taxon>
        <taxon>Nymphalidae</taxon>
        <taxon>Satyrinae</taxon>
        <taxon>Satyrini</taxon>
        <taxon>Parargina</taxon>
        <taxon>Pararge</taxon>
    </lineage>
</organism>
<dbReference type="GO" id="GO:0007623">
    <property type="term" value="P:circadian rhythm"/>
    <property type="evidence" value="ECO:0007669"/>
    <property type="project" value="UniProtKB-ARBA"/>
</dbReference>
<sequence length="225" mass="25285">MPLDLHLDKCKLEDSACMIKAFQNAIPTFTNGIPELGVEVMDVMEFDDTVKFDIAGFSLSFANGRLKGLKNIVINTVKWDISNKTLYLEYTAPSFALSGKYVADGRILILPITGDGDMKLKIKNMNVKVLLSLDMNKKSNKTYASIKNYQFDFNVEGGARYNLTNLFNGNKKLSDAVLTFMNTNWKDITHEFGRPILDSAAKKIFKNVDRFLANAPLEDISLSYK</sequence>
<evidence type="ECO:0000313" key="4">
    <source>
        <dbReference type="EMBL" id="CAH2229105.1"/>
    </source>
</evidence>
<comment type="similarity">
    <text evidence="3">Belongs to the TO family.</text>
</comment>
<keyword evidence="1" id="KW-0732">Signal</keyword>
<protein>
    <submittedName>
        <fullName evidence="4">Jg2549 protein</fullName>
    </submittedName>
</protein>
<dbReference type="PANTHER" id="PTHR11008">
    <property type="entry name" value="PROTEIN TAKEOUT-LIKE PROTEIN"/>
    <property type="match status" value="1"/>
</dbReference>
<comment type="caution">
    <text evidence="4">The sequence shown here is derived from an EMBL/GenBank/DDBJ whole genome shotgun (WGS) entry which is preliminary data.</text>
</comment>
<dbReference type="OrthoDB" id="8113209at2759"/>
<dbReference type="AlphaFoldDB" id="A0A8S4R141"/>
<dbReference type="SMART" id="SM00700">
    <property type="entry name" value="JHBP"/>
    <property type="match status" value="1"/>
</dbReference>
<gene>
    <name evidence="4" type="primary">jg2549</name>
    <name evidence="4" type="ORF">PAEG_LOCUS8591</name>
</gene>
<accession>A0A8S4R141</accession>